<dbReference type="PATRIC" id="fig|1341181.4.peg.810"/>
<organism evidence="2 3">
    <name type="scientific">Flavobacterium limnosediminis JC2902</name>
    <dbReference type="NCBI Taxonomy" id="1341181"/>
    <lineage>
        <taxon>Bacteria</taxon>
        <taxon>Pseudomonadati</taxon>
        <taxon>Bacteroidota</taxon>
        <taxon>Flavobacteriia</taxon>
        <taxon>Flavobacteriales</taxon>
        <taxon>Flavobacteriaceae</taxon>
        <taxon>Flavobacterium</taxon>
    </lineage>
</organism>
<feature type="chain" id="PRO_5004751313" description="Outer membrane protein beta-barrel domain-containing protein" evidence="1">
    <location>
        <begin position="22"/>
        <end position="343"/>
    </location>
</feature>
<keyword evidence="3" id="KW-1185">Reference proteome</keyword>
<reference evidence="2 3" key="1">
    <citation type="submission" date="2013-08" db="EMBL/GenBank/DDBJ databases">
        <title>Flavobacterium limnosediminis JC2902 genome sequencing.</title>
        <authorList>
            <person name="Lee K."/>
            <person name="Yi H."/>
            <person name="Park S."/>
            <person name="Chun J."/>
        </authorList>
    </citation>
    <scope>NUCLEOTIDE SEQUENCE [LARGE SCALE GENOMIC DNA]</scope>
    <source>
        <strain evidence="2 3">JC2902</strain>
    </source>
</reference>
<feature type="signal peptide" evidence="1">
    <location>
        <begin position="1"/>
        <end position="21"/>
    </location>
</feature>
<dbReference type="Proteomes" id="UP000018004">
    <property type="component" value="Unassembled WGS sequence"/>
</dbReference>
<proteinExistence type="predicted"/>
<accession>V6SYC0</accession>
<gene>
    <name evidence="2" type="ORF">FLJC2902T_08160</name>
</gene>
<protein>
    <recommendedName>
        <fullName evidence="4">Outer membrane protein beta-barrel domain-containing protein</fullName>
    </recommendedName>
</protein>
<dbReference type="STRING" id="1341181.FLJC2902T_08160"/>
<comment type="caution">
    <text evidence="2">The sequence shown here is derived from an EMBL/GenBank/DDBJ whole genome shotgun (WGS) entry which is preliminary data.</text>
</comment>
<evidence type="ECO:0000313" key="2">
    <source>
        <dbReference type="EMBL" id="ESU29415.1"/>
    </source>
</evidence>
<evidence type="ECO:0000313" key="3">
    <source>
        <dbReference type="Proteomes" id="UP000018004"/>
    </source>
</evidence>
<sequence length="343" mass="39807">MQKIIFYVVLSLCFFVSKVTAQETFEQRAKAIAKNIETITKEEKLALKEKVDDVNEQLEAGKLTQEEADKMKIELATTHAKNIEERVGEEQEKLNVLVQEKVDGRLKDTIKMEKKISFSIPGDYDNYKKTKRTTSQFVLAFGVNNLVTNGAIANSDFGYWRSTFYEWGITGRTRLGAEDSPVHFKYGFSFMYNILHATDNRYFVDKGEETVLETFPVNLKDDKTYFKNVFFSVPLHLEFDFSKKREINGKMYRRSHKGFRFGTGGFVGINTNSKQFLGYDVDGYEIKERQKGDWNVNEWTYGLSTYVGYKNTSLYLKYDLQPMFENNAVDQNNISLGLRFDFN</sequence>
<dbReference type="EMBL" id="AVGG01000002">
    <property type="protein sequence ID" value="ESU29415.1"/>
    <property type="molecule type" value="Genomic_DNA"/>
</dbReference>
<evidence type="ECO:0000256" key="1">
    <source>
        <dbReference type="SAM" id="SignalP"/>
    </source>
</evidence>
<dbReference type="eggNOG" id="COG0086">
    <property type="taxonomic scope" value="Bacteria"/>
</dbReference>
<dbReference type="OrthoDB" id="1466811at2"/>
<keyword evidence="1" id="KW-0732">Signal</keyword>
<evidence type="ECO:0008006" key="4">
    <source>
        <dbReference type="Google" id="ProtNLM"/>
    </source>
</evidence>
<name>V6SYC0_9FLAO</name>
<dbReference type="AlphaFoldDB" id="V6SYC0"/>
<dbReference type="RefSeq" id="WP_023578482.1">
    <property type="nucleotide sequence ID" value="NZ_AVGG01000002.1"/>
</dbReference>